<accession>A0ABD1E1X8</accession>
<organism evidence="1 2">
    <name type="scientific">Hypothenemus hampei</name>
    <name type="common">Coffee berry borer</name>
    <dbReference type="NCBI Taxonomy" id="57062"/>
    <lineage>
        <taxon>Eukaryota</taxon>
        <taxon>Metazoa</taxon>
        <taxon>Ecdysozoa</taxon>
        <taxon>Arthropoda</taxon>
        <taxon>Hexapoda</taxon>
        <taxon>Insecta</taxon>
        <taxon>Pterygota</taxon>
        <taxon>Neoptera</taxon>
        <taxon>Endopterygota</taxon>
        <taxon>Coleoptera</taxon>
        <taxon>Polyphaga</taxon>
        <taxon>Cucujiformia</taxon>
        <taxon>Curculionidae</taxon>
        <taxon>Scolytinae</taxon>
        <taxon>Hypothenemus</taxon>
    </lineage>
</organism>
<comment type="caution">
    <text evidence="1">The sequence shown here is derived from an EMBL/GenBank/DDBJ whole genome shotgun (WGS) entry which is preliminary data.</text>
</comment>
<evidence type="ECO:0000313" key="2">
    <source>
        <dbReference type="Proteomes" id="UP001566132"/>
    </source>
</evidence>
<protein>
    <submittedName>
        <fullName evidence="1">Uncharacterized protein</fullName>
    </submittedName>
</protein>
<dbReference type="EMBL" id="JBDJPC010000014">
    <property type="protein sequence ID" value="KAL1488335.1"/>
    <property type="molecule type" value="Genomic_DNA"/>
</dbReference>
<gene>
    <name evidence="1" type="ORF">ABEB36_014812</name>
</gene>
<dbReference type="Proteomes" id="UP001566132">
    <property type="component" value="Unassembled WGS sequence"/>
</dbReference>
<name>A0ABD1E1X8_HYPHA</name>
<reference evidence="1 2" key="1">
    <citation type="submission" date="2024-05" db="EMBL/GenBank/DDBJ databases">
        <title>Genetic variation in Jamaican populations of the coffee berry borer (Hypothenemus hampei).</title>
        <authorList>
            <person name="Errbii M."/>
            <person name="Myrie A."/>
        </authorList>
    </citation>
    <scope>NUCLEOTIDE SEQUENCE [LARGE SCALE GENOMIC DNA]</scope>
    <source>
        <strain evidence="1">JA-Hopewell-2020-01-JO</strain>
        <tissue evidence="1">Whole body</tissue>
    </source>
</reference>
<proteinExistence type="predicted"/>
<dbReference type="AlphaFoldDB" id="A0ABD1E1X8"/>
<sequence>MLLCRTVLQIQETKVENKIGKEVPKKYVTFRDDFLNGNNLAKDVSNFRNVLQLVLKRENDDNAFQQKLKGKELGVSLNFGEIFKLESDPIISAPEKLAEKITEIINDAKKTRIKITRRNGVIKANIDKLAGHILVRDDVDAHVMRFRELFFDDDNKLPGNLENFKDVLKKAFENKRIEFMPVLIVQSWLSQDSSRTQVKLLNMDYQEDLEEFVELVDNMQNVNRRAPKRYIRDAANPFEIYDNHQFKRRYRFTKEIVYNVLLPLVQPRLSKLNNRGLPIPPFICLLTCLRYYATASF</sequence>
<keyword evidence="2" id="KW-1185">Reference proteome</keyword>
<evidence type="ECO:0000313" key="1">
    <source>
        <dbReference type="EMBL" id="KAL1488335.1"/>
    </source>
</evidence>